<dbReference type="InterPro" id="IPR027417">
    <property type="entry name" value="P-loop_NTPase"/>
</dbReference>
<dbReference type="Pfam" id="PF00005">
    <property type="entry name" value="ABC_tran"/>
    <property type="match status" value="2"/>
</dbReference>
<evidence type="ECO:0000313" key="5">
    <source>
        <dbReference type="EMBL" id="RRD32233.1"/>
    </source>
</evidence>
<keyword evidence="6" id="KW-1185">Reference proteome</keyword>
<dbReference type="Proteomes" id="UP000281771">
    <property type="component" value="Unassembled WGS sequence"/>
</dbReference>
<gene>
    <name evidence="5" type="ORF">EII38_00415</name>
</gene>
<evidence type="ECO:0000256" key="1">
    <source>
        <dbReference type="ARBA" id="ARBA00022737"/>
    </source>
</evidence>
<organism evidence="5 6">
    <name type="scientific">Streptococcus minor</name>
    <dbReference type="NCBI Taxonomy" id="229549"/>
    <lineage>
        <taxon>Bacteria</taxon>
        <taxon>Bacillati</taxon>
        <taxon>Bacillota</taxon>
        <taxon>Bacilli</taxon>
        <taxon>Lactobacillales</taxon>
        <taxon>Streptococcaceae</taxon>
        <taxon>Streptococcus</taxon>
    </lineage>
</organism>
<dbReference type="InterPro" id="IPR050611">
    <property type="entry name" value="ABCF"/>
</dbReference>
<dbReference type="PANTHER" id="PTHR19211:SF14">
    <property type="entry name" value="ATP-BINDING CASSETTE SUB-FAMILY F MEMBER 1"/>
    <property type="match status" value="1"/>
</dbReference>
<protein>
    <submittedName>
        <fullName evidence="5">ABC transporter ATP-binding protein</fullName>
    </submittedName>
</protein>
<dbReference type="Gene3D" id="3.40.50.300">
    <property type="entry name" value="P-loop containing nucleotide triphosphate hydrolases"/>
    <property type="match status" value="2"/>
</dbReference>
<dbReference type="EMBL" id="RQZA01000001">
    <property type="protein sequence ID" value="RRD32233.1"/>
    <property type="molecule type" value="Genomic_DNA"/>
</dbReference>
<evidence type="ECO:0000256" key="2">
    <source>
        <dbReference type="ARBA" id="ARBA00022741"/>
    </source>
</evidence>
<evidence type="ECO:0000259" key="4">
    <source>
        <dbReference type="PROSITE" id="PS50893"/>
    </source>
</evidence>
<dbReference type="PROSITE" id="PS50893">
    <property type="entry name" value="ABC_TRANSPORTER_2"/>
    <property type="match status" value="1"/>
</dbReference>
<dbReference type="PROSITE" id="PS00211">
    <property type="entry name" value="ABC_TRANSPORTER_1"/>
    <property type="match status" value="1"/>
</dbReference>
<dbReference type="GO" id="GO:0005524">
    <property type="term" value="F:ATP binding"/>
    <property type="evidence" value="ECO:0007669"/>
    <property type="project" value="UniProtKB-KW"/>
</dbReference>
<dbReference type="GO" id="GO:0016887">
    <property type="term" value="F:ATP hydrolysis activity"/>
    <property type="evidence" value="ECO:0007669"/>
    <property type="project" value="InterPro"/>
</dbReference>
<comment type="caution">
    <text evidence="5">The sequence shown here is derived from an EMBL/GenBank/DDBJ whole genome shotgun (WGS) entry which is preliminary data.</text>
</comment>
<dbReference type="SUPFAM" id="SSF52540">
    <property type="entry name" value="P-loop containing nucleoside triphosphate hydrolases"/>
    <property type="match status" value="2"/>
</dbReference>
<sequence>MLHIQNLTITHQNDLQELIKDLNLLLNTGEKLAVIGEEGTGKSSLIKAIVQPDMLASYAHLTGTITNKFHLIGYLPQELEKETLKWTVTDFLYREVDYGHFDFNLLYKYAGLFNLDLNRFETHHQTLSSLSGGELLKVQLLKILAINPDLLILDEPSSDLDLETLQWLEGFICHSEKTILFISHDESLLTRAATAILHLELLKRRTVPRATYFKGQYESYKQERKERFEHQLQIARKEREEYSKKMARHHRIHQSVEHALRNTHDSTAGRLLAKKMKNILSQEKRLTKEGENLTEIPQDMDSIALFFSEIQTVPASKKILFWENKVLSTGQTIDLQIRGQDKLVITGKNGIGKTRLLKEILKTLQARRDISVGYMPQYYEEEFAENETSLSFLRPVADEEKARSLLASLKFTSQEIKHSVHDLSGGQKAKLFLARMVLAGNNVLVLDEPTRHFSPTSQPLIRQVLTDYPSAIISVSHDRFFTEEVVDIEYHLKENTLVRTK</sequence>
<dbReference type="InterPro" id="IPR003593">
    <property type="entry name" value="AAA+_ATPase"/>
</dbReference>
<reference evidence="5 6" key="1">
    <citation type="submission" date="2018-11" db="EMBL/GenBank/DDBJ databases">
        <title>Genomes From Bacteria Associated with the Canine Oral Cavity: a Test Case for Automated Genome-Based Taxonomic Assignment.</title>
        <authorList>
            <person name="Coil D.A."/>
            <person name="Jospin G."/>
            <person name="Darling A.E."/>
            <person name="Wallis C."/>
            <person name="Davis I.J."/>
            <person name="Harris S."/>
            <person name="Eisen J.A."/>
            <person name="Holcombe L.J."/>
            <person name="O'Flynn C."/>
        </authorList>
    </citation>
    <scope>NUCLEOTIDE SEQUENCE [LARGE SCALE GENOMIC DNA]</scope>
    <source>
        <strain evidence="5 6">OH4621_COT-116</strain>
    </source>
</reference>
<feature type="domain" description="ABC transporter" evidence="4">
    <location>
        <begin position="2"/>
        <end position="226"/>
    </location>
</feature>
<dbReference type="AlphaFoldDB" id="A0A3P1VIK8"/>
<evidence type="ECO:0000256" key="3">
    <source>
        <dbReference type="ARBA" id="ARBA00022840"/>
    </source>
</evidence>
<dbReference type="PANTHER" id="PTHR19211">
    <property type="entry name" value="ATP-BINDING TRANSPORT PROTEIN-RELATED"/>
    <property type="match status" value="1"/>
</dbReference>
<keyword evidence="1" id="KW-0677">Repeat</keyword>
<dbReference type="STRING" id="1123309.GCA_000377005_01301"/>
<accession>A0A3P1VIK8</accession>
<proteinExistence type="predicted"/>
<name>A0A3P1VIK8_9STRE</name>
<dbReference type="SMART" id="SM00382">
    <property type="entry name" value="AAA"/>
    <property type="match status" value="2"/>
</dbReference>
<dbReference type="RefSeq" id="WP_124775132.1">
    <property type="nucleotide sequence ID" value="NZ_RQZA01000001.1"/>
</dbReference>
<keyword evidence="3 5" id="KW-0067">ATP-binding</keyword>
<dbReference type="InterPro" id="IPR003439">
    <property type="entry name" value="ABC_transporter-like_ATP-bd"/>
</dbReference>
<keyword evidence="2" id="KW-0547">Nucleotide-binding</keyword>
<evidence type="ECO:0000313" key="6">
    <source>
        <dbReference type="Proteomes" id="UP000281771"/>
    </source>
</evidence>
<dbReference type="InterPro" id="IPR017871">
    <property type="entry name" value="ABC_transporter-like_CS"/>
</dbReference>